<protein>
    <submittedName>
        <fullName evidence="2">Uncharacterized protein</fullName>
    </submittedName>
</protein>
<name>A0A4Y2MHA8_ARAVE</name>
<evidence type="ECO:0000313" key="3">
    <source>
        <dbReference type="Proteomes" id="UP000499080"/>
    </source>
</evidence>
<feature type="compositionally biased region" description="Basic and acidic residues" evidence="1">
    <location>
        <begin position="77"/>
        <end position="86"/>
    </location>
</feature>
<feature type="compositionally biased region" description="Basic and acidic residues" evidence="1">
    <location>
        <begin position="50"/>
        <end position="64"/>
    </location>
</feature>
<dbReference type="AlphaFoldDB" id="A0A4Y2MHA8"/>
<keyword evidence="3" id="KW-1185">Reference proteome</keyword>
<gene>
    <name evidence="2" type="ORF">AVEN_2782_1</name>
</gene>
<accession>A0A4Y2MHA8</accession>
<comment type="caution">
    <text evidence="2">The sequence shown here is derived from an EMBL/GenBank/DDBJ whole genome shotgun (WGS) entry which is preliminary data.</text>
</comment>
<organism evidence="2 3">
    <name type="scientific">Araneus ventricosus</name>
    <name type="common">Orbweaver spider</name>
    <name type="synonym">Epeira ventricosa</name>
    <dbReference type="NCBI Taxonomy" id="182803"/>
    <lineage>
        <taxon>Eukaryota</taxon>
        <taxon>Metazoa</taxon>
        <taxon>Ecdysozoa</taxon>
        <taxon>Arthropoda</taxon>
        <taxon>Chelicerata</taxon>
        <taxon>Arachnida</taxon>
        <taxon>Araneae</taxon>
        <taxon>Araneomorphae</taxon>
        <taxon>Entelegynae</taxon>
        <taxon>Araneoidea</taxon>
        <taxon>Araneidae</taxon>
        <taxon>Araneus</taxon>
    </lineage>
</organism>
<evidence type="ECO:0000256" key="1">
    <source>
        <dbReference type="SAM" id="MobiDB-lite"/>
    </source>
</evidence>
<sequence>MTIIFTLASAANSDKMPEKGAVNSNRAQWLTHTGGKKDWSQAIRGLFGDGPRHFESRSDDKDDIGAATSFPNFHTAPAEERLPPYV</sequence>
<dbReference type="Proteomes" id="UP000499080">
    <property type="component" value="Unassembled WGS sequence"/>
</dbReference>
<evidence type="ECO:0000313" key="2">
    <source>
        <dbReference type="EMBL" id="GBN25137.1"/>
    </source>
</evidence>
<dbReference type="EMBL" id="BGPR01203890">
    <property type="protein sequence ID" value="GBN25137.1"/>
    <property type="molecule type" value="Genomic_DNA"/>
</dbReference>
<reference evidence="2 3" key="1">
    <citation type="journal article" date="2019" name="Sci. Rep.">
        <title>Orb-weaving spider Araneus ventricosus genome elucidates the spidroin gene catalogue.</title>
        <authorList>
            <person name="Kono N."/>
            <person name="Nakamura H."/>
            <person name="Ohtoshi R."/>
            <person name="Moran D.A.P."/>
            <person name="Shinohara A."/>
            <person name="Yoshida Y."/>
            <person name="Fujiwara M."/>
            <person name="Mori M."/>
            <person name="Tomita M."/>
            <person name="Arakawa K."/>
        </authorList>
    </citation>
    <scope>NUCLEOTIDE SEQUENCE [LARGE SCALE GENOMIC DNA]</scope>
</reference>
<proteinExistence type="predicted"/>
<feature type="region of interest" description="Disordered" evidence="1">
    <location>
        <begin position="50"/>
        <end position="86"/>
    </location>
</feature>